<comment type="caution">
    <text evidence="2">The sequence shown here is derived from an EMBL/GenBank/DDBJ whole genome shotgun (WGS) entry which is preliminary data.</text>
</comment>
<evidence type="ECO:0000313" key="3">
    <source>
        <dbReference type="Proteomes" id="UP000821853"/>
    </source>
</evidence>
<gene>
    <name evidence="2" type="ORF">HPB48_003374</name>
</gene>
<protein>
    <submittedName>
        <fullName evidence="2">Uncharacterized protein</fullName>
    </submittedName>
</protein>
<reference evidence="2 3" key="1">
    <citation type="journal article" date="2020" name="Cell">
        <title>Large-Scale Comparative Analyses of Tick Genomes Elucidate Their Genetic Diversity and Vector Capacities.</title>
        <authorList>
            <consortium name="Tick Genome and Microbiome Consortium (TIGMIC)"/>
            <person name="Jia N."/>
            <person name="Wang J."/>
            <person name="Shi W."/>
            <person name="Du L."/>
            <person name="Sun Y."/>
            <person name="Zhan W."/>
            <person name="Jiang J.F."/>
            <person name="Wang Q."/>
            <person name="Zhang B."/>
            <person name="Ji P."/>
            <person name="Bell-Sakyi L."/>
            <person name="Cui X.M."/>
            <person name="Yuan T.T."/>
            <person name="Jiang B.G."/>
            <person name="Yang W.F."/>
            <person name="Lam T.T."/>
            <person name="Chang Q.C."/>
            <person name="Ding S.J."/>
            <person name="Wang X.J."/>
            <person name="Zhu J.G."/>
            <person name="Ruan X.D."/>
            <person name="Zhao L."/>
            <person name="Wei J.T."/>
            <person name="Ye R.Z."/>
            <person name="Que T.C."/>
            <person name="Du C.H."/>
            <person name="Zhou Y.H."/>
            <person name="Cheng J.X."/>
            <person name="Dai P.F."/>
            <person name="Guo W.B."/>
            <person name="Han X.H."/>
            <person name="Huang E.J."/>
            <person name="Li L.F."/>
            <person name="Wei W."/>
            <person name="Gao Y.C."/>
            <person name="Liu J.Z."/>
            <person name="Shao H.Z."/>
            <person name="Wang X."/>
            <person name="Wang C.C."/>
            <person name="Yang T.C."/>
            <person name="Huo Q.B."/>
            <person name="Li W."/>
            <person name="Chen H.Y."/>
            <person name="Chen S.E."/>
            <person name="Zhou L.G."/>
            <person name="Ni X.B."/>
            <person name="Tian J.H."/>
            <person name="Sheng Y."/>
            <person name="Liu T."/>
            <person name="Pan Y.S."/>
            <person name="Xia L.Y."/>
            <person name="Li J."/>
            <person name="Zhao F."/>
            <person name="Cao W.C."/>
        </authorList>
    </citation>
    <scope>NUCLEOTIDE SEQUENCE [LARGE SCALE GENOMIC DNA]</scope>
    <source>
        <strain evidence="2">HaeL-2018</strain>
    </source>
</reference>
<proteinExistence type="predicted"/>
<keyword evidence="1" id="KW-0812">Transmembrane</keyword>
<keyword evidence="1" id="KW-1133">Transmembrane helix</keyword>
<accession>A0A9J6GF81</accession>
<dbReference type="Proteomes" id="UP000821853">
    <property type="component" value="Chromosome 4"/>
</dbReference>
<keyword evidence="1" id="KW-0472">Membrane</keyword>
<feature type="transmembrane region" description="Helical" evidence="1">
    <location>
        <begin position="105"/>
        <end position="130"/>
    </location>
</feature>
<feature type="transmembrane region" description="Helical" evidence="1">
    <location>
        <begin position="66"/>
        <end position="84"/>
    </location>
</feature>
<organism evidence="2 3">
    <name type="scientific">Haemaphysalis longicornis</name>
    <name type="common">Bush tick</name>
    <dbReference type="NCBI Taxonomy" id="44386"/>
    <lineage>
        <taxon>Eukaryota</taxon>
        <taxon>Metazoa</taxon>
        <taxon>Ecdysozoa</taxon>
        <taxon>Arthropoda</taxon>
        <taxon>Chelicerata</taxon>
        <taxon>Arachnida</taxon>
        <taxon>Acari</taxon>
        <taxon>Parasitiformes</taxon>
        <taxon>Ixodida</taxon>
        <taxon>Ixodoidea</taxon>
        <taxon>Ixodidae</taxon>
        <taxon>Haemaphysalinae</taxon>
        <taxon>Haemaphysalis</taxon>
    </lineage>
</organism>
<keyword evidence="3" id="KW-1185">Reference proteome</keyword>
<dbReference type="AlphaFoldDB" id="A0A9J6GF81"/>
<evidence type="ECO:0000256" key="1">
    <source>
        <dbReference type="SAM" id="Phobius"/>
    </source>
</evidence>
<name>A0A9J6GF81_HAELO</name>
<sequence>MVFSRVSGEGVCPFERDNLRVLHRADQMLLQDSQAALIKYDIQKVTDNVVDPLFTVVLIARIVDSLTIPLLLSILAAAYVFLPINETHTKAKKIQLMTGISSTRYWFMSFIIDLMSYTIANFIALLPLFILDPHGVNKSNILLCESGNLHPLVAVHLSSMPAALGEGITLDGGLSVGTARKVAMMHRTAKRDLPE</sequence>
<dbReference type="EMBL" id="JABSTR010000006">
    <property type="protein sequence ID" value="KAH9372996.1"/>
    <property type="molecule type" value="Genomic_DNA"/>
</dbReference>
<evidence type="ECO:0000313" key="2">
    <source>
        <dbReference type="EMBL" id="KAH9372996.1"/>
    </source>
</evidence>
<dbReference type="VEuPathDB" id="VectorBase:HLOH_064642"/>